<feature type="compositionally biased region" description="Polar residues" evidence="1">
    <location>
        <begin position="334"/>
        <end position="348"/>
    </location>
</feature>
<accession>A0A1W6LI13</accession>
<dbReference type="NCBIfam" id="TIGR03347">
    <property type="entry name" value="VI_chp_1"/>
    <property type="match status" value="1"/>
</dbReference>
<evidence type="ECO:0008006" key="4">
    <source>
        <dbReference type="Google" id="ProtNLM"/>
    </source>
</evidence>
<feature type="region of interest" description="Disordered" evidence="1">
    <location>
        <begin position="321"/>
        <end position="348"/>
    </location>
</feature>
<dbReference type="STRING" id="946333.A4W93_12640"/>
<dbReference type="PANTHER" id="PTHR35564">
    <property type="match status" value="1"/>
</dbReference>
<keyword evidence="3" id="KW-1185">Reference proteome</keyword>
<dbReference type="InterPro" id="IPR010732">
    <property type="entry name" value="T6SS_TssG-like"/>
</dbReference>
<name>A0A1W6LI13_9BURK</name>
<gene>
    <name evidence="2" type="ORF">A4W93_12640</name>
</gene>
<dbReference type="Proteomes" id="UP000193427">
    <property type="component" value="Chromosome"/>
</dbReference>
<sequence>MHERRARFFDDLAREPWHHDFFAALRRIDALWPDEARLGTALRPSAEPVRLGQNPELDFAPAAIMSFDTAAGGRPRMGVRFFGLFGPMGPMPLHLTEYTRDRLRNHGDATLARFADVFHHRMLLLFYRAWSQAQPTVQADRERDDQFAKWVSALIGQAPQALRGLDAVPDRARRFAAGHLGRATRHPEAVTKVLRQYFQVPMTLESHVGHWMPLRQADRTRLGSPGNRRGAALGVNVVAGSKVWDRQYKVRLHIGPLSLAQYRSFLPGQPSLIALRDWMRQLLGFEMLWDVHLVLKGTEVPPLQLGRDAALGRTAWLGRKGPPVDRGDLHLNPSRRSTNSPTQGHHHG</sequence>
<reference evidence="2 3" key="1">
    <citation type="submission" date="2016-04" db="EMBL/GenBank/DDBJ databases">
        <title>Complete genome sequence of natural rubber-degrading, novel Gram-negative bacterium, Rhizobacter gummiphilus strain NS21.</title>
        <authorList>
            <person name="Tabata M."/>
            <person name="Kasai D."/>
            <person name="Fukuda M."/>
        </authorList>
    </citation>
    <scope>NUCLEOTIDE SEQUENCE [LARGE SCALE GENOMIC DNA]</scope>
    <source>
        <strain evidence="2 3">NS21</strain>
    </source>
</reference>
<dbReference type="KEGG" id="rgu:A4W93_12640"/>
<dbReference type="AlphaFoldDB" id="A0A1W6LI13"/>
<dbReference type="EMBL" id="CP015118">
    <property type="protein sequence ID" value="ARN23863.1"/>
    <property type="molecule type" value="Genomic_DNA"/>
</dbReference>
<evidence type="ECO:0000256" key="1">
    <source>
        <dbReference type="SAM" id="MobiDB-lite"/>
    </source>
</evidence>
<protein>
    <recommendedName>
        <fullName evidence="4">Type VI secretion protein</fullName>
    </recommendedName>
</protein>
<evidence type="ECO:0000313" key="3">
    <source>
        <dbReference type="Proteomes" id="UP000193427"/>
    </source>
</evidence>
<dbReference type="Pfam" id="PF06996">
    <property type="entry name" value="T6SS_TssG"/>
    <property type="match status" value="1"/>
</dbReference>
<evidence type="ECO:0000313" key="2">
    <source>
        <dbReference type="EMBL" id="ARN23863.1"/>
    </source>
</evidence>
<dbReference type="PANTHER" id="PTHR35564:SF4">
    <property type="entry name" value="CYTOPLASMIC PROTEIN"/>
    <property type="match status" value="1"/>
</dbReference>
<organism evidence="2 3">
    <name type="scientific">Piscinibacter gummiphilus</name>
    <dbReference type="NCBI Taxonomy" id="946333"/>
    <lineage>
        <taxon>Bacteria</taxon>
        <taxon>Pseudomonadati</taxon>
        <taxon>Pseudomonadota</taxon>
        <taxon>Betaproteobacteria</taxon>
        <taxon>Burkholderiales</taxon>
        <taxon>Sphaerotilaceae</taxon>
        <taxon>Piscinibacter</taxon>
    </lineage>
</organism>
<proteinExistence type="predicted"/>